<accession>A0A8S0W524</accession>
<comment type="caution">
    <text evidence="1">The sequence shown here is derived from an EMBL/GenBank/DDBJ whole genome shotgun (WGS) entry which is preliminary data.</text>
</comment>
<protein>
    <submittedName>
        <fullName evidence="1">Uncharacterized protein</fullName>
    </submittedName>
</protein>
<reference evidence="1 2" key="1">
    <citation type="submission" date="2020-01" db="EMBL/GenBank/DDBJ databases">
        <authorList>
            <person name="Gupta K D."/>
        </authorList>
    </citation>
    <scope>NUCLEOTIDE SEQUENCE [LARGE SCALE GENOMIC DNA]</scope>
</reference>
<sequence length="117" mass="12974">MQYKRIRVTTVSRERPKTAYARKIKLEYPSMPVDVGGFTAYGGGHNQCYLGQATIDIPLPSSRESSINDIPHPTGASFDSSPSINSVTSLIHYTSYVCLSPPPRYLPRFAVPAICYF</sequence>
<gene>
    <name evidence="1" type="ORF">AAE3_LOCUS13099</name>
</gene>
<dbReference type="EMBL" id="CACVBS010000099">
    <property type="protein sequence ID" value="CAA7270875.1"/>
    <property type="molecule type" value="Genomic_DNA"/>
</dbReference>
<evidence type="ECO:0000313" key="1">
    <source>
        <dbReference type="EMBL" id="CAA7270875.1"/>
    </source>
</evidence>
<dbReference type="Proteomes" id="UP000467700">
    <property type="component" value="Unassembled WGS sequence"/>
</dbReference>
<evidence type="ECO:0000313" key="2">
    <source>
        <dbReference type="Proteomes" id="UP000467700"/>
    </source>
</evidence>
<name>A0A8S0W524_CYCAE</name>
<organism evidence="1 2">
    <name type="scientific">Cyclocybe aegerita</name>
    <name type="common">Black poplar mushroom</name>
    <name type="synonym">Agrocybe aegerita</name>
    <dbReference type="NCBI Taxonomy" id="1973307"/>
    <lineage>
        <taxon>Eukaryota</taxon>
        <taxon>Fungi</taxon>
        <taxon>Dikarya</taxon>
        <taxon>Basidiomycota</taxon>
        <taxon>Agaricomycotina</taxon>
        <taxon>Agaricomycetes</taxon>
        <taxon>Agaricomycetidae</taxon>
        <taxon>Agaricales</taxon>
        <taxon>Agaricineae</taxon>
        <taxon>Bolbitiaceae</taxon>
        <taxon>Cyclocybe</taxon>
    </lineage>
</organism>
<keyword evidence="2" id="KW-1185">Reference proteome</keyword>
<dbReference type="AlphaFoldDB" id="A0A8S0W524"/>
<proteinExistence type="predicted"/>